<dbReference type="KEGG" id="phr:C6569_18670"/>
<evidence type="ECO:0000256" key="1">
    <source>
        <dbReference type="SAM" id="SignalP"/>
    </source>
</evidence>
<sequence length="184" mass="20157">MRTRLLALVLAALAGVPAAGAQTLAFNDGGPRGLAGSTYTTSRVPGAAYPGAVEDDLRMRGPVGVVLFRDPRFQNRLLPCDEPAALERIQETFAEKEARFWHSSLGIRGFDRVRLVVSNPHGQNLIPRRYCTARAHLSDGRVRTVSYAILEDQGMIGATWGVEWCVHGLDRGRSFDPACRMARP</sequence>
<protein>
    <submittedName>
        <fullName evidence="2">Uncharacterized protein</fullName>
    </submittedName>
</protein>
<evidence type="ECO:0000313" key="3">
    <source>
        <dbReference type="Proteomes" id="UP000237889"/>
    </source>
</evidence>
<keyword evidence="3" id="KW-1185">Reference proteome</keyword>
<evidence type="ECO:0000313" key="2">
    <source>
        <dbReference type="EMBL" id="AVO46919.1"/>
    </source>
</evidence>
<feature type="signal peptide" evidence="1">
    <location>
        <begin position="1"/>
        <end position="21"/>
    </location>
</feature>
<dbReference type="AlphaFoldDB" id="A0A2S0NFG8"/>
<dbReference type="OrthoDB" id="9808546at2"/>
<keyword evidence="1" id="KW-0732">Signal</keyword>
<dbReference type="EMBL" id="CP027668">
    <property type="protein sequence ID" value="AVO46919.1"/>
    <property type="molecule type" value="Genomic_DNA"/>
</dbReference>
<dbReference type="Proteomes" id="UP000237889">
    <property type="component" value="Chromosome"/>
</dbReference>
<dbReference type="RefSeq" id="WP_106750289.1">
    <property type="nucleotide sequence ID" value="NZ_CP027668.1"/>
</dbReference>
<accession>A0A2S0NFG8</accession>
<organism evidence="2 3">
    <name type="scientific">Phreatobacter cathodiphilus</name>
    <dbReference type="NCBI Taxonomy" id="1868589"/>
    <lineage>
        <taxon>Bacteria</taxon>
        <taxon>Pseudomonadati</taxon>
        <taxon>Pseudomonadota</taxon>
        <taxon>Alphaproteobacteria</taxon>
        <taxon>Hyphomicrobiales</taxon>
        <taxon>Phreatobacteraceae</taxon>
        <taxon>Phreatobacter</taxon>
    </lineage>
</organism>
<proteinExistence type="predicted"/>
<gene>
    <name evidence="2" type="ORF">C6569_18670</name>
</gene>
<feature type="chain" id="PRO_5015602971" evidence="1">
    <location>
        <begin position="22"/>
        <end position="184"/>
    </location>
</feature>
<reference evidence="2 3" key="1">
    <citation type="submission" date="2018-03" db="EMBL/GenBank/DDBJ databases">
        <title>Genome sequencing of Phreatobacter sp.</title>
        <authorList>
            <person name="Kim S.-J."/>
            <person name="Heo J."/>
            <person name="Kwon S.-W."/>
        </authorList>
    </citation>
    <scope>NUCLEOTIDE SEQUENCE [LARGE SCALE GENOMIC DNA]</scope>
    <source>
        <strain evidence="2 3">S-12</strain>
    </source>
</reference>
<name>A0A2S0NFG8_9HYPH</name>